<name>A0ABS1TCB8_9CLOT</name>
<dbReference type="SUPFAM" id="SSF54197">
    <property type="entry name" value="HIT-like"/>
    <property type="match status" value="1"/>
</dbReference>
<evidence type="ECO:0000313" key="2">
    <source>
        <dbReference type="Proteomes" id="UP000632377"/>
    </source>
</evidence>
<dbReference type="RefSeq" id="WP_202749759.1">
    <property type="nucleotide sequence ID" value="NZ_JAESWC010000009.1"/>
</dbReference>
<reference evidence="1 2" key="1">
    <citation type="submission" date="2021-01" db="EMBL/GenBank/DDBJ databases">
        <title>Genome public.</title>
        <authorList>
            <person name="Liu C."/>
            <person name="Sun Q."/>
        </authorList>
    </citation>
    <scope>NUCLEOTIDE SEQUENCE [LARGE SCALE GENOMIC DNA]</scope>
    <source>
        <strain evidence="1 2">YIM B02515</strain>
    </source>
</reference>
<comment type="caution">
    <text evidence="1">The sequence shown here is derived from an EMBL/GenBank/DDBJ whole genome shotgun (WGS) entry which is preliminary data.</text>
</comment>
<proteinExistence type="predicted"/>
<protein>
    <recommendedName>
        <fullName evidence="3">HIT domain-containing protein</fullName>
    </recommendedName>
</protein>
<dbReference type="Proteomes" id="UP000632377">
    <property type="component" value="Unassembled WGS sequence"/>
</dbReference>
<evidence type="ECO:0008006" key="3">
    <source>
        <dbReference type="Google" id="ProtNLM"/>
    </source>
</evidence>
<evidence type="ECO:0000313" key="1">
    <source>
        <dbReference type="EMBL" id="MBL4937003.1"/>
    </source>
</evidence>
<dbReference type="EMBL" id="JAESWC010000009">
    <property type="protein sequence ID" value="MBL4937003.1"/>
    <property type="molecule type" value="Genomic_DNA"/>
</dbReference>
<keyword evidence="2" id="KW-1185">Reference proteome</keyword>
<dbReference type="InterPro" id="IPR036265">
    <property type="entry name" value="HIT-like_sf"/>
</dbReference>
<accession>A0ABS1TCB8</accession>
<gene>
    <name evidence="1" type="ORF">JK636_14710</name>
</gene>
<dbReference type="Gene3D" id="3.30.428.10">
    <property type="entry name" value="HIT-like"/>
    <property type="match status" value="1"/>
</dbReference>
<organism evidence="1 2">
    <name type="scientific">Clostridium rhizosphaerae</name>
    <dbReference type="NCBI Taxonomy" id="2803861"/>
    <lineage>
        <taxon>Bacteria</taxon>
        <taxon>Bacillati</taxon>
        <taxon>Bacillota</taxon>
        <taxon>Clostridia</taxon>
        <taxon>Eubacteriales</taxon>
        <taxon>Clostridiaceae</taxon>
        <taxon>Clostridium</taxon>
    </lineage>
</organism>
<sequence>MSIVAEAGSNVLKLDKMNYELIGNECHRIHWHVYLRMKGDTPVISSIYQLPNSILFDESSRPSDDVRKDNINRIKNEIERLLAL</sequence>